<keyword evidence="8" id="KW-1185">Reference proteome</keyword>
<dbReference type="Proteomes" id="UP000585050">
    <property type="component" value="Unassembled WGS sequence"/>
</dbReference>
<dbReference type="NCBIfam" id="TIGR00374">
    <property type="entry name" value="flippase-like domain"/>
    <property type="match status" value="1"/>
</dbReference>
<protein>
    <submittedName>
        <fullName evidence="7">Flippase-like domain-containing protein</fullName>
    </submittedName>
</protein>
<accession>A0A7X8XYI0</accession>
<comment type="subcellular location">
    <subcellularLocation>
        <location evidence="1">Cell membrane</location>
        <topology evidence="1">Multi-pass membrane protein</topology>
    </subcellularLocation>
</comment>
<dbReference type="AlphaFoldDB" id="A0A7X8XYI0"/>
<keyword evidence="5 6" id="KW-0472">Membrane</keyword>
<dbReference type="RefSeq" id="WP_168884945.1">
    <property type="nucleotide sequence ID" value="NZ_JABAIL010000010.1"/>
</dbReference>
<dbReference type="PANTHER" id="PTHR39087:SF2">
    <property type="entry name" value="UPF0104 MEMBRANE PROTEIN MJ1595"/>
    <property type="match status" value="1"/>
</dbReference>
<evidence type="ECO:0000256" key="2">
    <source>
        <dbReference type="ARBA" id="ARBA00022475"/>
    </source>
</evidence>
<name>A0A7X8XYI0_9BACT</name>
<evidence type="ECO:0000313" key="8">
    <source>
        <dbReference type="Proteomes" id="UP000585050"/>
    </source>
</evidence>
<dbReference type="GO" id="GO:0005886">
    <property type="term" value="C:plasma membrane"/>
    <property type="evidence" value="ECO:0007669"/>
    <property type="project" value="UniProtKB-SubCell"/>
</dbReference>
<sequence>MKIQDILKYIFSIFLAGILLWYVLKEQNIKEVAESIKDLHWGWLILSSLTAILSHYFRGLRWGLMLKPLNLKTSNSNLFMATMSGYAGNVIIPRFGEFFRCGILQKLSGIPAKTSFGAVVIERAIDLVVFIILFSIAFFSQFDILYQMVLPFLEGNEAQMNQKFILLGAILLFFITGIFILYKVRDRLSKTKIYRTIHSLILGVIEGMQAVFKLKRKEFIIYIAYTIAIWLCYFYMSYVVFKVLDETAHLSLFVGFVMMMMSGLGMVIPTPGGTGSVHFFASQTLMAYGISATTSIAYALVMHTSQTVMILTVGGISIIIANFKKGHQQTTLEIQNEAQ</sequence>
<keyword evidence="2" id="KW-1003">Cell membrane</keyword>
<feature type="transmembrane region" description="Helical" evidence="6">
    <location>
        <begin position="39"/>
        <end position="57"/>
    </location>
</feature>
<dbReference type="Pfam" id="PF03706">
    <property type="entry name" value="LPG_synthase_TM"/>
    <property type="match status" value="1"/>
</dbReference>
<feature type="transmembrane region" description="Helical" evidence="6">
    <location>
        <begin position="124"/>
        <end position="144"/>
    </location>
</feature>
<keyword evidence="3 6" id="KW-0812">Transmembrane</keyword>
<dbReference type="InterPro" id="IPR022791">
    <property type="entry name" value="L-PG_synthase/AglD"/>
</dbReference>
<feature type="transmembrane region" description="Helical" evidence="6">
    <location>
        <begin position="219"/>
        <end position="241"/>
    </location>
</feature>
<feature type="transmembrane region" description="Helical" evidence="6">
    <location>
        <begin position="247"/>
        <end position="268"/>
    </location>
</feature>
<comment type="caution">
    <text evidence="7">The sequence shown here is derived from an EMBL/GenBank/DDBJ whole genome shotgun (WGS) entry which is preliminary data.</text>
</comment>
<feature type="transmembrane region" description="Helical" evidence="6">
    <location>
        <begin position="307"/>
        <end position="323"/>
    </location>
</feature>
<proteinExistence type="predicted"/>
<evidence type="ECO:0000256" key="1">
    <source>
        <dbReference type="ARBA" id="ARBA00004651"/>
    </source>
</evidence>
<organism evidence="7 8">
    <name type="scientific">Flammeovirga agarivorans</name>
    <dbReference type="NCBI Taxonomy" id="2726742"/>
    <lineage>
        <taxon>Bacteria</taxon>
        <taxon>Pseudomonadati</taxon>
        <taxon>Bacteroidota</taxon>
        <taxon>Cytophagia</taxon>
        <taxon>Cytophagales</taxon>
        <taxon>Flammeovirgaceae</taxon>
        <taxon>Flammeovirga</taxon>
    </lineage>
</organism>
<dbReference type="PANTHER" id="PTHR39087">
    <property type="entry name" value="UPF0104 MEMBRANE PROTEIN MJ1595"/>
    <property type="match status" value="1"/>
</dbReference>
<evidence type="ECO:0000256" key="3">
    <source>
        <dbReference type="ARBA" id="ARBA00022692"/>
    </source>
</evidence>
<keyword evidence="4 6" id="KW-1133">Transmembrane helix</keyword>
<feature type="transmembrane region" description="Helical" evidence="6">
    <location>
        <begin position="280"/>
        <end position="301"/>
    </location>
</feature>
<evidence type="ECO:0000256" key="6">
    <source>
        <dbReference type="SAM" id="Phobius"/>
    </source>
</evidence>
<dbReference type="EMBL" id="JABAIL010000010">
    <property type="protein sequence ID" value="NLR94234.1"/>
    <property type="molecule type" value="Genomic_DNA"/>
</dbReference>
<reference evidence="7 8" key="1">
    <citation type="submission" date="2020-04" db="EMBL/GenBank/DDBJ databases">
        <title>Flammeovirga sp. SR4, a novel species isolated from seawater.</title>
        <authorList>
            <person name="Wang X."/>
        </authorList>
    </citation>
    <scope>NUCLEOTIDE SEQUENCE [LARGE SCALE GENOMIC DNA]</scope>
    <source>
        <strain evidence="7 8">SR4</strain>
    </source>
</reference>
<gene>
    <name evidence="7" type="ORF">HGP29_23725</name>
</gene>
<evidence type="ECO:0000313" key="7">
    <source>
        <dbReference type="EMBL" id="NLR94234.1"/>
    </source>
</evidence>
<evidence type="ECO:0000256" key="4">
    <source>
        <dbReference type="ARBA" id="ARBA00022989"/>
    </source>
</evidence>
<feature type="transmembrane region" description="Helical" evidence="6">
    <location>
        <begin position="164"/>
        <end position="182"/>
    </location>
</feature>
<evidence type="ECO:0000256" key="5">
    <source>
        <dbReference type="ARBA" id="ARBA00023136"/>
    </source>
</evidence>
<feature type="transmembrane region" description="Helical" evidence="6">
    <location>
        <begin position="7"/>
        <end position="24"/>
    </location>
</feature>